<dbReference type="EMBL" id="CP070369">
    <property type="protein sequence ID" value="QRZ14314.1"/>
    <property type="molecule type" value="Genomic_DNA"/>
</dbReference>
<reference evidence="2 3" key="1">
    <citation type="submission" date="2021-02" db="EMBL/GenBank/DDBJ databases">
        <title>Paracoccus methylovroum sp.nov., a new methanol and methylamine utilizing methylotrophic denitrifer.</title>
        <authorList>
            <person name="Timsy T."/>
            <person name="Behrendt U."/>
            <person name="Ulrich A."/>
            <person name="Spanner T."/>
            <person name="Foesel B.U."/>
            <person name="Horn M.A."/>
            <person name="Kolb S."/>
        </authorList>
    </citation>
    <scope>NUCLEOTIDE SEQUENCE [LARGE SCALE GENOMIC DNA]</scope>
    <source>
        <strain evidence="2 3">H4-D09</strain>
        <plasmid evidence="2 3">p1</plasmid>
    </source>
</reference>
<keyword evidence="3" id="KW-1185">Reference proteome</keyword>
<evidence type="ECO:0000313" key="2">
    <source>
        <dbReference type="EMBL" id="QRZ14314.1"/>
    </source>
</evidence>
<protein>
    <submittedName>
        <fullName evidence="2">Uncharacterized protein</fullName>
    </submittedName>
</protein>
<name>A0ABX7JKH4_9RHOB</name>
<feature type="region of interest" description="Disordered" evidence="1">
    <location>
        <begin position="82"/>
        <end position="125"/>
    </location>
</feature>
<dbReference type="RefSeq" id="WP_205295291.1">
    <property type="nucleotide sequence ID" value="NZ_CP070369.1"/>
</dbReference>
<sequence>MSAVKPYSVQVMREAYIRHSNFPAADTTSFFNAETKKISSEPVSNSAKTTTFYRNIFKFKEKIFPVPARRPSSCDNTFCGELEPARNPKDKATLAEAQPFRKSVPGRPTGSGNDTTVSRCESQTT</sequence>
<keyword evidence="2" id="KW-0614">Plasmid</keyword>
<organism evidence="2 3">
    <name type="scientific">Paracoccus methylovorus</name>
    <dbReference type="NCBI Taxonomy" id="2812658"/>
    <lineage>
        <taxon>Bacteria</taxon>
        <taxon>Pseudomonadati</taxon>
        <taxon>Pseudomonadota</taxon>
        <taxon>Alphaproteobacteria</taxon>
        <taxon>Rhodobacterales</taxon>
        <taxon>Paracoccaceae</taxon>
        <taxon>Paracoccus</taxon>
    </lineage>
</organism>
<feature type="compositionally biased region" description="Basic and acidic residues" evidence="1">
    <location>
        <begin position="83"/>
        <end position="93"/>
    </location>
</feature>
<feature type="compositionally biased region" description="Polar residues" evidence="1">
    <location>
        <begin position="110"/>
        <end position="125"/>
    </location>
</feature>
<accession>A0ABX7JKH4</accession>
<dbReference type="Proteomes" id="UP000663629">
    <property type="component" value="Plasmid p1"/>
</dbReference>
<evidence type="ECO:0000313" key="3">
    <source>
        <dbReference type="Proteomes" id="UP000663629"/>
    </source>
</evidence>
<evidence type="ECO:0000256" key="1">
    <source>
        <dbReference type="SAM" id="MobiDB-lite"/>
    </source>
</evidence>
<proteinExistence type="predicted"/>
<geneLocation type="plasmid" evidence="2 3">
    <name>p1</name>
</geneLocation>
<gene>
    <name evidence="2" type="ORF">JWJ88_12550</name>
</gene>